<gene>
    <name evidence="2" type="ORF">OIU74_026329</name>
</gene>
<feature type="region of interest" description="Disordered" evidence="1">
    <location>
        <begin position="39"/>
        <end position="60"/>
    </location>
</feature>
<dbReference type="AlphaFoldDB" id="A0A9Q1A3X6"/>
<protein>
    <submittedName>
        <fullName evidence="2">Uncharacterized protein</fullName>
    </submittedName>
</protein>
<feature type="compositionally biased region" description="Polar residues" evidence="1">
    <location>
        <begin position="46"/>
        <end position="60"/>
    </location>
</feature>
<comment type="caution">
    <text evidence="2">The sequence shown here is derived from an EMBL/GenBank/DDBJ whole genome shotgun (WGS) entry which is preliminary data.</text>
</comment>
<dbReference type="EMBL" id="JAPFFM010000007">
    <property type="protein sequence ID" value="KAJ6757049.1"/>
    <property type="molecule type" value="Genomic_DNA"/>
</dbReference>
<accession>A0A9Q1A3X6</accession>
<organism evidence="2 3">
    <name type="scientific">Salix koriyanagi</name>
    <dbReference type="NCBI Taxonomy" id="2511006"/>
    <lineage>
        <taxon>Eukaryota</taxon>
        <taxon>Viridiplantae</taxon>
        <taxon>Streptophyta</taxon>
        <taxon>Embryophyta</taxon>
        <taxon>Tracheophyta</taxon>
        <taxon>Spermatophyta</taxon>
        <taxon>Magnoliopsida</taxon>
        <taxon>eudicotyledons</taxon>
        <taxon>Gunneridae</taxon>
        <taxon>Pentapetalae</taxon>
        <taxon>rosids</taxon>
        <taxon>fabids</taxon>
        <taxon>Malpighiales</taxon>
        <taxon>Salicaceae</taxon>
        <taxon>Saliceae</taxon>
        <taxon>Salix</taxon>
    </lineage>
</organism>
<reference evidence="2" key="1">
    <citation type="submission" date="2022-11" db="EMBL/GenBank/DDBJ databases">
        <authorList>
            <person name="Hyden B.L."/>
            <person name="Feng K."/>
            <person name="Yates T."/>
            <person name="Jawdy S."/>
            <person name="Smart L.B."/>
            <person name="Muchero W."/>
        </authorList>
    </citation>
    <scope>NUCLEOTIDE SEQUENCE</scope>
    <source>
        <tissue evidence="2">Shoot tip</tissue>
    </source>
</reference>
<dbReference type="Proteomes" id="UP001151752">
    <property type="component" value="Chromosome 13"/>
</dbReference>
<evidence type="ECO:0000256" key="1">
    <source>
        <dbReference type="SAM" id="MobiDB-lite"/>
    </source>
</evidence>
<name>A0A9Q1A3X6_9ROSI</name>
<reference evidence="2" key="2">
    <citation type="journal article" date="2023" name="Int. J. Mol. Sci.">
        <title>De Novo Assembly and Annotation of 11 Diverse Shrub Willow (Salix) Genomes Reveals Novel Gene Organization in Sex-Linked Regions.</title>
        <authorList>
            <person name="Hyden B."/>
            <person name="Feng K."/>
            <person name="Yates T.B."/>
            <person name="Jawdy S."/>
            <person name="Cereghino C."/>
            <person name="Smart L.B."/>
            <person name="Muchero W."/>
        </authorList>
    </citation>
    <scope>NUCLEOTIDE SEQUENCE</scope>
    <source>
        <tissue evidence="2">Shoot tip</tissue>
    </source>
</reference>
<evidence type="ECO:0000313" key="2">
    <source>
        <dbReference type="EMBL" id="KAJ6757049.1"/>
    </source>
</evidence>
<sequence>MGYRSCCPKQEKGHWLMLHQRGEHQVLSWTPQISLCHEHLPGKQQHPPSHTKNFMSKLGSTAQKEQTILTRTFQHGHGFIMLRKTKKLRDHAKTNKVRQTGIP</sequence>
<proteinExistence type="predicted"/>
<evidence type="ECO:0000313" key="3">
    <source>
        <dbReference type="Proteomes" id="UP001151752"/>
    </source>
</evidence>
<keyword evidence="3" id="KW-1185">Reference proteome</keyword>